<evidence type="ECO:0000313" key="6">
    <source>
        <dbReference type="EMBL" id="GGL12601.1"/>
    </source>
</evidence>
<feature type="domain" description="Solute-binding protein family 5" evidence="5">
    <location>
        <begin position="87"/>
        <end position="437"/>
    </location>
</feature>
<dbReference type="Proteomes" id="UP000638263">
    <property type="component" value="Unassembled WGS sequence"/>
</dbReference>
<dbReference type="InterPro" id="IPR039424">
    <property type="entry name" value="SBP_5"/>
</dbReference>
<dbReference type="SUPFAM" id="SSF53850">
    <property type="entry name" value="Periplasmic binding protein-like II"/>
    <property type="match status" value="1"/>
</dbReference>
<keyword evidence="7" id="KW-1185">Reference proteome</keyword>
<comment type="caution">
    <text evidence="6">The sequence shown here is derived from an EMBL/GenBank/DDBJ whole genome shotgun (WGS) entry which is preliminary data.</text>
</comment>
<dbReference type="AlphaFoldDB" id="A0A917RLG3"/>
<dbReference type="GO" id="GO:1904680">
    <property type="term" value="F:peptide transmembrane transporter activity"/>
    <property type="evidence" value="ECO:0007669"/>
    <property type="project" value="TreeGrafter"/>
</dbReference>
<dbReference type="GO" id="GO:0015833">
    <property type="term" value="P:peptide transport"/>
    <property type="evidence" value="ECO:0007669"/>
    <property type="project" value="TreeGrafter"/>
</dbReference>
<accession>A0A917RLG3</accession>
<dbReference type="PROSITE" id="PS51257">
    <property type="entry name" value="PROKAR_LIPOPROTEIN"/>
    <property type="match status" value="1"/>
</dbReference>
<comment type="similarity">
    <text evidence="1">Belongs to the bacterial solute-binding protein 5 family.</text>
</comment>
<evidence type="ECO:0000256" key="4">
    <source>
        <dbReference type="SAM" id="SignalP"/>
    </source>
</evidence>
<dbReference type="PANTHER" id="PTHR30290:SF9">
    <property type="entry name" value="OLIGOPEPTIDE-BINDING PROTEIN APPA"/>
    <property type="match status" value="1"/>
</dbReference>
<gene>
    <name evidence="6" type="ORF">GCM10011588_28790</name>
</gene>
<keyword evidence="2" id="KW-0813">Transport</keyword>
<feature type="chain" id="PRO_5038978256" evidence="4">
    <location>
        <begin position="33"/>
        <end position="524"/>
    </location>
</feature>
<name>A0A917RLG3_9NOCA</name>
<feature type="signal peptide" evidence="4">
    <location>
        <begin position="1"/>
        <end position="32"/>
    </location>
</feature>
<proteinExistence type="inferred from homology"/>
<dbReference type="EMBL" id="BMMH01000005">
    <property type="protein sequence ID" value="GGL12601.1"/>
    <property type="molecule type" value="Genomic_DNA"/>
</dbReference>
<dbReference type="GO" id="GO:0042597">
    <property type="term" value="C:periplasmic space"/>
    <property type="evidence" value="ECO:0007669"/>
    <property type="project" value="UniProtKB-ARBA"/>
</dbReference>
<sequence>MRSLRVAMGAVSVASALLLSGCGGGASTPGVAAGGPPQQGGEVVFTTSMEPRTLDPGVLGNVLATQSVVGNALYGQLFTSDEAALAIEPKMAESLESLDGVSWTLTLRAGLQFSDGTPLEADDVKFAWDRMKDPALGAIDTGFAATVARTEVVSPTELAFELVSPNMQFGQSIAASALNWVGKPEAIRSGPAEFDRNPIGAGPFVLEKWTRNGDMVLVRNEKYYDAPKPYLDKLTVRALIDTAQRMSTLLSGGSQLTVNDSSAESARAIDTGLVVHGSKTSGGNVLVLNNAAAPFDDIRARRAVAAGIDYAALGMVLNGEYGEPVNTLFTADSPFYDESKKLPAYDPAEAQRLLNELAADGKPLKFTIMSYSSTVSKRGAEAMQSQLSALDNIEVGVDVQDTAAVTARSVKGDFQASISGLMFSDPEPSLYRRYHSSSATGNIVEVVDPELDAALEAGRAATEVPARKAAYGKVQDRLISLVPQIFYTRNTANVLAAPAIGGVHIYGQGGIALDDLWLQRDDAA</sequence>
<dbReference type="Pfam" id="PF00496">
    <property type="entry name" value="SBP_bac_5"/>
    <property type="match status" value="1"/>
</dbReference>
<dbReference type="InterPro" id="IPR030678">
    <property type="entry name" value="Peptide/Ni-bd"/>
</dbReference>
<evidence type="ECO:0000256" key="3">
    <source>
        <dbReference type="ARBA" id="ARBA00022729"/>
    </source>
</evidence>
<reference evidence="6" key="1">
    <citation type="journal article" date="2014" name="Int. J. Syst. Evol. Microbiol.">
        <title>Complete genome sequence of Corynebacterium casei LMG S-19264T (=DSM 44701T), isolated from a smear-ripened cheese.</title>
        <authorList>
            <consortium name="US DOE Joint Genome Institute (JGI-PGF)"/>
            <person name="Walter F."/>
            <person name="Albersmeier A."/>
            <person name="Kalinowski J."/>
            <person name="Ruckert C."/>
        </authorList>
    </citation>
    <scope>NUCLEOTIDE SEQUENCE</scope>
    <source>
        <strain evidence="6">CGMCC 4.3508</strain>
    </source>
</reference>
<protein>
    <submittedName>
        <fullName evidence="6">Peptide ABC transporter</fullName>
    </submittedName>
</protein>
<dbReference type="Gene3D" id="3.10.105.10">
    <property type="entry name" value="Dipeptide-binding Protein, Domain 3"/>
    <property type="match status" value="1"/>
</dbReference>
<organism evidence="6 7">
    <name type="scientific">Nocardia jinanensis</name>
    <dbReference type="NCBI Taxonomy" id="382504"/>
    <lineage>
        <taxon>Bacteria</taxon>
        <taxon>Bacillati</taxon>
        <taxon>Actinomycetota</taxon>
        <taxon>Actinomycetes</taxon>
        <taxon>Mycobacteriales</taxon>
        <taxon>Nocardiaceae</taxon>
        <taxon>Nocardia</taxon>
    </lineage>
</organism>
<dbReference type="Gene3D" id="3.40.190.10">
    <property type="entry name" value="Periplasmic binding protein-like II"/>
    <property type="match status" value="1"/>
</dbReference>
<dbReference type="RefSeq" id="WP_189094265.1">
    <property type="nucleotide sequence ID" value="NZ_BMMH01000005.1"/>
</dbReference>
<dbReference type="PIRSF" id="PIRSF002741">
    <property type="entry name" value="MppA"/>
    <property type="match status" value="1"/>
</dbReference>
<dbReference type="InterPro" id="IPR000914">
    <property type="entry name" value="SBP_5_dom"/>
</dbReference>
<dbReference type="GO" id="GO:0043190">
    <property type="term" value="C:ATP-binding cassette (ABC) transporter complex"/>
    <property type="evidence" value="ECO:0007669"/>
    <property type="project" value="InterPro"/>
</dbReference>
<evidence type="ECO:0000259" key="5">
    <source>
        <dbReference type="Pfam" id="PF00496"/>
    </source>
</evidence>
<keyword evidence="3 4" id="KW-0732">Signal</keyword>
<reference evidence="6" key="2">
    <citation type="submission" date="2020-09" db="EMBL/GenBank/DDBJ databases">
        <authorList>
            <person name="Sun Q."/>
            <person name="Zhou Y."/>
        </authorList>
    </citation>
    <scope>NUCLEOTIDE SEQUENCE</scope>
    <source>
        <strain evidence="6">CGMCC 4.3508</strain>
    </source>
</reference>
<dbReference type="PANTHER" id="PTHR30290">
    <property type="entry name" value="PERIPLASMIC BINDING COMPONENT OF ABC TRANSPORTER"/>
    <property type="match status" value="1"/>
</dbReference>
<evidence type="ECO:0000313" key="7">
    <source>
        <dbReference type="Proteomes" id="UP000638263"/>
    </source>
</evidence>
<evidence type="ECO:0000256" key="1">
    <source>
        <dbReference type="ARBA" id="ARBA00005695"/>
    </source>
</evidence>
<evidence type="ECO:0000256" key="2">
    <source>
        <dbReference type="ARBA" id="ARBA00022448"/>
    </source>
</evidence>
<dbReference type="CDD" id="cd00995">
    <property type="entry name" value="PBP2_NikA_DppA_OppA_like"/>
    <property type="match status" value="1"/>
</dbReference>